<dbReference type="Proteomes" id="UP000000268">
    <property type="component" value="Chromosome"/>
</dbReference>
<evidence type="ECO:0000313" key="3">
    <source>
        <dbReference type="Proteomes" id="UP000000268"/>
    </source>
</evidence>
<keyword evidence="3" id="KW-1185">Reference proteome</keyword>
<organism evidence="2 3">
    <name type="scientific">Acaryochloris marina (strain MBIC 11017)</name>
    <dbReference type="NCBI Taxonomy" id="329726"/>
    <lineage>
        <taxon>Bacteria</taxon>
        <taxon>Bacillati</taxon>
        <taxon>Cyanobacteriota</taxon>
        <taxon>Cyanophyceae</taxon>
        <taxon>Acaryochloridales</taxon>
        <taxon>Acaryochloridaceae</taxon>
        <taxon>Acaryochloris</taxon>
    </lineage>
</organism>
<evidence type="ECO:0000256" key="1">
    <source>
        <dbReference type="SAM" id="MobiDB-lite"/>
    </source>
</evidence>
<name>B0C8A4_ACAM1</name>
<protein>
    <submittedName>
        <fullName evidence="2">Uncharacterized protein</fullName>
    </submittedName>
</protein>
<dbReference type="STRING" id="329726.AM1_3939"/>
<proteinExistence type="predicted"/>
<dbReference type="HOGENOM" id="CLU_3245599_0_0_3"/>
<feature type="region of interest" description="Disordered" evidence="1">
    <location>
        <begin position="1"/>
        <end position="21"/>
    </location>
</feature>
<accession>B0C8A4</accession>
<sequence>MHGKGLRKEYSKKPYPGGIIVRDDQSSRVSVETESMQFARIH</sequence>
<gene>
    <name evidence="2" type="ordered locus">AM1_3939</name>
</gene>
<feature type="compositionally biased region" description="Basic and acidic residues" evidence="1">
    <location>
        <begin position="1"/>
        <end position="12"/>
    </location>
</feature>
<evidence type="ECO:0000313" key="2">
    <source>
        <dbReference type="EMBL" id="ABW28924.1"/>
    </source>
</evidence>
<dbReference type="AlphaFoldDB" id="B0C8A4"/>
<reference evidence="2 3" key="1">
    <citation type="journal article" date="2008" name="Proc. Natl. Acad. Sci. U.S.A.">
        <title>Niche adaptation and genome expansion in the chlorophyll d-producing cyanobacterium Acaryochloris marina.</title>
        <authorList>
            <person name="Swingley W.D."/>
            <person name="Chen M."/>
            <person name="Cheung P.C."/>
            <person name="Conrad A.L."/>
            <person name="Dejesa L.C."/>
            <person name="Hao J."/>
            <person name="Honchak B.M."/>
            <person name="Karbach L.E."/>
            <person name="Kurdoglu A."/>
            <person name="Lahiri S."/>
            <person name="Mastrian S.D."/>
            <person name="Miyashita H."/>
            <person name="Page L."/>
            <person name="Ramakrishna P."/>
            <person name="Satoh S."/>
            <person name="Sattley W.M."/>
            <person name="Shimada Y."/>
            <person name="Taylor H.L."/>
            <person name="Tomo T."/>
            <person name="Tsuchiya T."/>
            <person name="Wang Z.T."/>
            <person name="Raymond J."/>
            <person name="Mimuro M."/>
            <person name="Blankenship R.E."/>
            <person name="Touchman J.W."/>
        </authorList>
    </citation>
    <scope>NUCLEOTIDE SEQUENCE [LARGE SCALE GENOMIC DNA]</scope>
    <source>
        <strain evidence="3">MBIC 11017</strain>
    </source>
</reference>
<dbReference type="KEGG" id="amr:AM1_3939"/>
<dbReference type="EMBL" id="CP000828">
    <property type="protein sequence ID" value="ABW28924.1"/>
    <property type="molecule type" value="Genomic_DNA"/>
</dbReference>